<evidence type="ECO:0000313" key="2">
    <source>
        <dbReference type="Proteomes" id="UP000322225"/>
    </source>
</evidence>
<gene>
    <name evidence="1" type="ORF">CI109_102990</name>
</gene>
<dbReference type="EMBL" id="CP144055">
    <property type="protein sequence ID" value="WWD18537.1"/>
    <property type="molecule type" value="Genomic_DNA"/>
</dbReference>
<reference evidence="1" key="2">
    <citation type="submission" date="2024-01" db="EMBL/GenBank/DDBJ databases">
        <title>Comparative genomics of Cryptococcus and Kwoniella reveals pathogenesis evolution and contrasting modes of karyotype evolution via chromosome fusion or intercentromeric recombination.</title>
        <authorList>
            <person name="Coelho M.A."/>
            <person name="David-Palma M."/>
            <person name="Shea T."/>
            <person name="Bowers K."/>
            <person name="McGinley-Smith S."/>
            <person name="Mohammad A.W."/>
            <person name="Gnirke A."/>
            <person name="Yurkov A.M."/>
            <person name="Nowrousian M."/>
            <person name="Sun S."/>
            <person name="Cuomo C.A."/>
            <person name="Heitman J."/>
        </authorList>
    </citation>
    <scope>NUCLEOTIDE SEQUENCE</scope>
    <source>
        <strain evidence="1">CBS 12478</strain>
    </source>
</reference>
<dbReference type="AlphaFoldDB" id="A0A5M6C869"/>
<proteinExistence type="predicted"/>
<dbReference type="RefSeq" id="XP_031864264.1">
    <property type="nucleotide sequence ID" value="XM_032001374.1"/>
</dbReference>
<evidence type="ECO:0000313" key="1">
    <source>
        <dbReference type="EMBL" id="WWD18537.1"/>
    </source>
</evidence>
<accession>A0A5M6C869</accession>
<dbReference type="Proteomes" id="UP000322225">
    <property type="component" value="Chromosome 5"/>
</dbReference>
<dbReference type="KEGG" id="ksn:43585478"/>
<reference evidence="1" key="1">
    <citation type="submission" date="2017-08" db="EMBL/GenBank/DDBJ databases">
        <authorList>
            <person name="Cuomo C."/>
            <person name="Billmyre B."/>
            <person name="Heitman J."/>
        </authorList>
    </citation>
    <scope>NUCLEOTIDE SEQUENCE</scope>
    <source>
        <strain evidence="1">CBS 12478</strain>
    </source>
</reference>
<organism evidence="1 2">
    <name type="scientific">Kwoniella shandongensis</name>
    <dbReference type="NCBI Taxonomy" id="1734106"/>
    <lineage>
        <taxon>Eukaryota</taxon>
        <taxon>Fungi</taxon>
        <taxon>Dikarya</taxon>
        <taxon>Basidiomycota</taxon>
        <taxon>Agaricomycotina</taxon>
        <taxon>Tremellomycetes</taxon>
        <taxon>Tremellales</taxon>
        <taxon>Cryptococcaceae</taxon>
        <taxon>Kwoniella</taxon>
    </lineage>
</organism>
<sequence length="125" mass="14972">MPSGPDLVEKEQLLSEAVAEWDKPDLDDGEVYIRILYWFEFADEYGSAHYWGHWVYAWNRNTRLVDLFEDWLRHNRPYGDLDDFRYQMLEPDMKIDIERTPADYGIDSHATILVEDDNHSDEEDQ</sequence>
<name>A0A5M6C869_9TREE</name>
<keyword evidence="2" id="KW-1185">Reference proteome</keyword>
<protein>
    <submittedName>
        <fullName evidence="1">Uncharacterized protein</fullName>
    </submittedName>
</protein>
<dbReference type="GeneID" id="43585478"/>